<dbReference type="RefSeq" id="WP_345435598.1">
    <property type="nucleotide sequence ID" value="NZ_BAABKO010000001.1"/>
</dbReference>
<dbReference type="Proteomes" id="UP001501645">
    <property type="component" value="Unassembled WGS sequence"/>
</dbReference>
<dbReference type="InterPro" id="IPR003743">
    <property type="entry name" value="Zf-RING_7"/>
</dbReference>
<proteinExistence type="predicted"/>
<feature type="domain" description="C4-type zinc ribbon" evidence="2">
    <location>
        <begin position="202"/>
        <end position="236"/>
    </location>
</feature>
<evidence type="ECO:0000313" key="4">
    <source>
        <dbReference type="EMBL" id="GAA4765124.1"/>
    </source>
</evidence>
<evidence type="ECO:0000259" key="3">
    <source>
        <dbReference type="Pfam" id="PF24481"/>
    </source>
</evidence>
<dbReference type="Pfam" id="PF02591">
    <property type="entry name" value="Zn_ribbon_9"/>
    <property type="match status" value="1"/>
</dbReference>
<name>A0ABP8ZTR6_9MICO</name>
<accession>A0ABP8ZTR6</accession>
<evidence type="ECO:0000259" key="2">
    <source>
        <dbReference type="Pfam" id="PF02591"/>
    </source>
</evidence>
<keyword evidence="1" id="KW-0175">Coiled coil</keyword>
<dbReference type="Pfam" id="PF24481">
    <property type="entry name" value="CT398_CC"/>
    <property type="match status" value="1"/>
</dbReference>
<dbReference type="Gene3D" id="1.10.287.1490">
    <property type="match status" value="1"/>
</dbReference>
<keyword evidence="5" id="KW-1185">Reference proteome</keyword>
<dbReference type="InterPro" id="IPR056003">
    <property type="entry name" value="CT398_CC_hairpin"/>
</dbReference>
<gene>
    <name evidence="4" type="ORF">GCM10023351_04990</name>
</gene>
<evidence type="ECO:0000256" key="1">
    <source>
        <dbReference type="SAM" id="Coils"/>
    </source>
</evidence>
<sequence>MNAAPADQRLLLELADIDRRLRRAENARRNPPQAARVQELVAQRGVQSGELAVRAGVRDELRAELARVEGDASVAAQRRDRDRARLETSASAKDAQALEREIAALTTRLSDLEDTELELMERLESAEAAVAEQEALLAETTAEGQRLSAEGRTHVENAAGEITALGRDREAVAVRVPEPLVAAYERLAARGGVAAGLFTRGTCGACNVLLSPSDLQELRAVPDDVVATCPECGALLVRTEESGL</sequence>
<reference evidence="5" key="1">
    <citation type="journal article" date="2019" name="Int. J. Syst. Evol. Microbiol.">
        <title>The Global Catalogue of Microorganisms (GCM) 10K type strain sequencing project: providing services to taxonomists for standard genome sequencing and annotation.</title>
        <authorList>
            <consortium name="The Broad Institute Genomics Platform"/>
            <consortium name="The Broad Institute Genome Sequencing Center for Infectious Disease"/>
            <person name="Wu L."/>
            <person name="Ma J."/>
        </authorList>
    </citation>
    <scope>NUCLEOTIDE SEQUENCE [LARGE SCALE GENOMIC DNA]</scope>
    <source>
        <strain evidence="5">JCM 18537</strain>
    </source>
</reference>
<dbReference type="EMBL" id="BAABKO010000001">
    <property type="protein sequence ID" value="GAA4765124.1"/>
    <property type="molecule type" value="Genomic_DNA"/>
</dbReference>
<protein>
    <submittedName>
        <fullName evidence="4">C4-type zinc ribbon domain-containing protein</fullName>
    </submittedName>
</protein>
<feature type="domain" description="CT398-like coiled coil hairpin" evidence="3">
    <location>
        <begin position="14"/>
        <end position="192"/>
    </location>
</feature>
<organism evidence="4 5">
    <name type="scientific">Microbacterium gilvum</name>
    <dbReference type="NCBI Taxonomy" id="1336204"/>
    <lineage>
        <taxon>Bacteria</taxon>
        <taxon>Bacillati</taxon>
        <taxon>Actinomycetota</taxon>
        <taxon>Actinomycetes</taxon>
        <taxon>Micrococcales</taxon>
        <taxon>Microbacteriaceae</taxon>
        <taxon>Microbacterium</taxon>
    </lineage>
</organism>
<feature type="coiled-coil region" evidence="1">
    <location>
        <begin position="58"/>
        <end position="150"/>
    </location>
</feature>
<comment type="caution">
    <text evidence="4">The sequence shown here is derived from an EMBL/GenBank/DDBJ whole genome shotgun (WGS) entry which is preliminary data.</text>
</comment>
<evidence type="ECO:0000313" key="5">
    <source>
        <dbReference type="Proteomes" id="UP001501645"/>
    </source>
</evidence>